<keyword evidence="2" id="KW-1185">Reference proteome</keyword>
<evidence type="ECO:0000313" key="1">
    <source>
        <dbReference type="EMBL" id="RDX47514.1"/>
    </source>
</evidence>
<proteinExistence type="predicted"/>
<dbReference type="EMBL" id="KZ857418">
    <property type="protein sequence ID" value="RDX47514.1"/>
    <property type="molecule type" value="Genomic_DNA"/>
</dbReference>
<dbReference type="AlphaFoldDB" id="A0A371D4N6"/>
<accession>A0A371D4N6</accession>
<reference evidence="1 2" key="1">
    <citation type="journal article" date="2018" name="Biotechnol. Biofuels">
        <title>Integrative visual omics of the white-rot fungus Polyporus brumalis exposes the biotechnological potential of its oxidative enzymes for delignifying raw plant biomass.</title>
        <authorList>
            <person name="Miyauchi S."/>
            <person name="Rancon A."/>
            <person name="Drula E."/>
            <person name="Hage H."/>
            <person name="Chaduli D."/>
            <person name="Favel A."/>
            <person name="Grisel S."/>
            <person name="Henrissat B."/>
            <person name="Herpoel-Gimbert I."/>
            <person name="Ruiz-Duenas F.J."/>
            <person name="Chevret D."/>
            <person name="Hainaut M."/>
            <person name="Lin J."/>
            <person name="Wang M."/>
            <person name="Pangilinan J."/>
            <person name="Lipzen A."/>
            <person name="Lesage-Meessen L."/>
            <person name="Navarro D."/>
            <person name="Riley R."/>
            <person name="Grigoriev I.V."/>
            <person name="Zhou S."/>
            <person name="Raouche S."/>
            <person name="Rosso M.N."/>
        </authorList>
    </citation>
    <scope>NUCLEOTIDE SEQUENCE [LARGE SCALE GENOMIC DNA]</scope>
    <source>
        <strain evidence="1 2">BRFM 1820</strain>
    </source>
</reference>
<sequence length="242" mass="27045">MPTRLSTRCSLLRRQKMRPPPTSWPLSPPNWLGKATRIYLAFAHGNKLVVECISAHTAAPRTSPDDPCQLDIPHASHGLRRRIHARRDQPWLRYILRRSSVIRLEATRAIPWPLWTYRLESSSSSSSTWLPPFSPRASCSTKVTSEQQMQAVLQRSETTLGPRGLCLSADTSLRGRRRLNACRASPSSVRIGACSLKLCIVFDLIWRTFNSLTMYLSSSGIPRIIAASSLQHLCSKAGITSA</sequence>
<dbReference type="Proteomes" id="UP000256964">
    <property type="component" value="Unassembled WGS sequence"/>
</dbReference>
<evidence type="ECO:0000313" key="2">
    <source>
        <dbReference type="Proteomes" id="UP000256964"/>
    </source>
</evidence>
<protein>
    <submittedName>
        <fullName evidence="1">Uncharacterized protein</fullName>
    </submittedName>
</protein>
<organism evidence="1 2">
    <name type="scientific">Lentinus brumalis</name>
    <dbReference type="NCBI Taxonomy" id="2498619"/>
    <lineage>
        <taxon>Eukaryota</taxon>
        <taxon>Fungi</taxon>
        <taxon>Dikarya</taxon>
        <taxon>Basidiomycota</taxon>
        <taxon>Agaricomycotina</taxon>
        <taxon>Agaricomycetes</taxon>
        <taxon>Polyporales</taxon>
        <taxon>Polyporaceae</taxon>
        <taxon>Lentinus</taxon>
    </lineage>
</organism>
<gene>
    <name evidence="1" type="ORF">OH76DRAFT_769326</name>
</gene>
<name>A0A371D4N6_9APHY</name>